<feature type="compositionally biased region" description="Basic and acidic residues" evidence="1">
    <location>
        <begin position="104"/>
        <end position="124"/>
    </location>
</feature>
<name>A0A836BY40_9CHLO</name>
<keyword evidence="3" id="KW-1185">Reference proteome</keyword>
<proteinExistence type="predicted"/>
<reference evidence="2" key="1">
    <citation type="journal article" date="2020" name="bioRxiv">
        <title>Comparative genomics of Chlamydomonas.</title>
        <authorList>
            <person name="Craig R.J."/>
            <person name="Hasan A.R."/>
            <person name="Ness R.W."/>
            <person name="Keightley P.D."/>
        </authorList>
    </citation>
    <scope>NUCLEOTIDE SEQUENCE</scope>
    <source>
        <strain evidence="2">CCAP 11/70</strain>
    </source>
</reference>
<feature type="region of interest" description="Disordered" evidence="1">
    <location>
        <begin position="185"/>
        <end position="206"/>
    </location>
</feature>
<dbReference type="Proteomes" id="UP000612055">
    <property type="component" value="Unassembled WGS sequence"/>
</dbReference>
<organism evidence="2 3">
    <name type="scientific">Edaphochlamys debaryana</name>
    <dbReference type="NCBI Taxonomy" id="47281"/>
    <lineage>
        <taxon>Eukaryota</taxon>
        <taxon>Viridiplantae</taxon>
        <taxon>Chlorophyta</taxon>
        <taxon>core chlorophytes</taxon>
        <taxon>Chlorophyceae</taxon>
        <taxon>CS clade</taxon>
        <taxon>Chlamydomonadales</taxon>
        <taxon>Chlamydomonadales incertae sedis</taxon>
        <taxon>Edaphochlamys</taxon>
    </lineage>
</organism>
<sequence>MPRLADYVRAQRQPRAPPTQPQQQEEQQQQQPERQGQEAAAASAVQGLEGPPPTDEAGRAASRAPTAPAAPLPPAAAAPPRGPVAAALQAAHDRHVRMYERRLRDRGPRAYRHADGSLRPEPPRPEPYAQAHRVHWKELVDHCRTHGGDLEYDTHGFSLRYGVGVPEEEHRRLLQKLELHAELSPQPPAAADDHDGDPLADPSHPFNREWRPLVQAVFDAAPHPWWRPAA</sequence>
<feature type="compositionally biased region" description="Low complexity" evidence="1">
    <location>
        <begin position="21"/>
        <end position="42"/>
    </location>
</feature>
<comment type="caution">
    <text evidence="2">The sequence shown here is derived from an EMBL/GenBank/DDBJ whole genome shotgun (WGS) entry which is preliminary data.</text>
</comment>
<dbReference type="OrthoDB" id="512370at2759"/>
<evidence type="ECO:0000256" key="1">
    <source>
        <dbReference type="SAM" id="MobiDB-lite"/>
    </source>
</evidence>
<evidence type="ECO:0000313" key="3">
    <source>
        <dbReference type="Proteomes" id="UP000612055"/>
    </source>
</evidence>
<protein>
    <submittedName>
        <fullName evidence="2">Uncharacterized protein</fullName>
    </submittedName>
</protein>
<dbReference type="EMBL" id="JAEHOE010000049">
    <property type="protein sequence ID" value="KAG2491893.1"/>
    <property type="molecule type" value="Genomic_DNA"/>
</dbReference>
<dbReference type="AlphaFoldDB" id="A0A836BY40"/>
<gene>
    <name evidence="2" type="ORF">HYH03_009845</name>
</gene>
<accession>A0A836BY40</accession>
<feature type="compositionally biased region" description="Pro residues" evidence="1">
    <location>
        <begin position="68"/>
        <end position="82"/>
    </location>
</feature>
<feature type="region of interest" description="Disordered" evidence="1">
    <location>
        <begin position="1"/>
        <end position="92"/>
    </location>
</feature>
<feature type="region of interest" description="Disordered" evidence="1">
    <location>
        <begin position="104"/>
        <end position="127"/>
    </location>
</feature>
<evidence type="ECO:0000313" key="2">
    <source>
        <dbReference type="EMBL" id="KAG2491893.1"/>
    </source>
</evidence>